<name>A0A1L9WST5_ASPA1</name>
<accession>A0A1L9WST5</accession>
<dbReference type="GO" id="GO:0016829">
    <property type="term" value="F:lyase activity"/>
    <property type="evidence" value="ECO:0007669"/>
    <property type="project" value="InterPro"/>
</dbReference>
<dbReference type="STRING" id="690307.A0A1L9WST5"/>
<evidence type="ECO:0000256" key="3">
    <source>
        <dbReference type="ARBA" id="ARBA00022692"/>
    </source>
</evidence>
<evidence type="ECO:0000313" key="8">
    <source>
        <dbReference type="Proteomes" id="UP000184546"/>
    </source>
</evidence>
<feature type="transmembrane region" description="Helical" evidence="6">
    <location>
        <begin position="168"/>
        <end position="185"/>
    </location>
</feature>
<dbReference type="EMBL" id="KV878978">
    <property type="protein sequence ID" value="OJJ99235.1"/>
    <property type="molecule type" value="Genomic_DNA"/>
</dbReference>
<feature type="transmembrane region" description="Helical" evidence="6">
    <location>
        <begin position="136"/>
        <end position="156"/>
    </location>
</feature>
<dbReference type="OrthoDB" id="5294024at2759"/>
<dbReference type="OMA" id="CLNIAWE"/>
<feature type="transmembrane region" description="Helical" evidence="6">
    <location>
        <begin position="75"/>
        <end position="99"/>
    </location>
</feature>
<keyword evidence="4 6" id="KW-1133">Transmembrane helix</keyword>
<evidence type="ECO:0000256" key="5">
    <source>
        <dbReference type="ARBA" id="ARBA00023136"/>
    </source>
</evidence>
<proteinExistence type="inferred from homology"/>
<keyword evidence="8" id="KW-1185">Reference proteome</keyword>
<feature type="transmembrane region" description="Helical" evidence="6">
    <location>
        <begin position="111"/>
        <end position="130"/>
    </location>
</feature>
<dbReference type="Pfam" id="PF25129">
    <property type="entry name" value="Pyr4-TMTC"/>
    <property type="match status" value="1"/>
</dbReference>
<comment type="similarity">
    <text evidence="2">Belongs to the paxB family.</text>
</comment>
<dbReference type="PANTHER" id="PTHR42038">
    <property type="match status" value="1"/>
</dbReference>
<dbReference type="GO" id="GO:0016020">
    <property type="term" value="C:membrane"/>
    <property type="evidence" value="ECO:0007669"/>
    <property type="project" value="UniProtKB-SubCell"/>
</dbReference>
<dbReference type="GeneID" id="30970162"/>
<dbReference type="VEuPathDB" id="FungiDB:ASPACDRAFT_120412"/>
<dbReference type="InterPro" id="IPR039020">
    <property type="entry name" value="PaxB-like"/>
</dbReference>
<dbReference type="Proteomes" id="UP000184546">
    <property type="component" value="Unassembled WGS sequence"/>
</dbReference>
<evidence type="ECO:0000256" key="6">
    <source>
        <dbReference type="SAM" id="Phobius"/>
    </source>
</evidence>
<evidence type="ECO:0000256" key="2">
    <source>
        <dbReference type="ARBA" id="ARBA00006757"/>
    </source>
</evidence>
<feature type="transmembrane region" description="Helical" evidence="6">
    <location>
        <begin position="15"/>
        <end position="36"/>
    </location>
</feature>
<evidence type="ECO:0000256" key="1">
    <source>
        <dbReference type="ARBA" id="ARBA00004141"/>
    </source>
</evidence>
<keyword evidence="5 6" id="KW-0472">Membrane</keyword>
<dbReference type="AlphaFoldDB" id="A0A1L9WST5"/>
<feature type="transmembrane region" description="Helical" evidence="6">
    <location>
        <begin position="48"/>
        <end position="69"/>
    </location>
</feature>
<feature type="transmembrane region" description="Helical" evidence="6">
    <location>
        <begin position="205"/>
        <end position="227"/>
    </location>
</feature>
<evidence type="ECO:0000256" key="4">
    <source>
        <dbReference type="ARBA" id="ARBA00022989"/>
    </source>
</evidence>
<keyword evidence="3 6" id="KW-0812">Transmembrane</keyword>
<comment type="subcellular location">
    <subcellularLocation>
        <location evidence="1">Membrane</location>
        <topology evidence="1">Multi-pass membrane protein</topology>
    </subcellularLocation>
</comment>
<dbReference type="RefSeq" id="XP_020055575.1">
    <property type="nucleotide sequence ID" value="XM_020196348.1"/>
</dbReference>
<sequence length="245" mass="28316">MDGFDLTKAPPEFQAWGWTSYLCHSYTNLTWLYVYYGIIYYSYKDRSYSMPLISHCFNIAWEITFGFLFALDHWLITLTFQVATLSNLGTIYAAIRYGSQEWAHAPLIQRYLPWWYLAGIALAIAAHLALVAELGGMTACFANAIVCQAILSVGYLCQLLTRGSTRGFALNLWFFRFTGSLTLVPEFYLRVKYWPEAFGFLGKPFMLWCCAIYLGFDLAYGICFWYIRRMEQEAQRARSMLKKSG</sequence>
<gene>
    <name evidence="7" type="ORF">ASPACDRAFT_120412</name>
</gene>
<reference evidence="8" key="1">
    <citation type="journal article" date="2017" name="Genome Biol.">
        <title>Comparative genomics reveals high biological diversity and specific adaptations in the industrially and medically important fungal genus Aspergillus.</title>
        <authorList>
            <person name="de Vries R.P."/>
            <person name="Riley R."/>
            <person name="Wiebenga A."/>
            <person name="Aguilar-Osorio G."/>
            <person name="Amillis S."/>
            <person name="Uchima C.A."/>
            <person name="Anderluh G."/>
            <person name="Asadollahi M."/>
            <person name="Askin M."/>
            <person name="Barry K."/>
            <person name="Battaglia E."/>
            <person name="Bayram O."/>
            <person name="Benocci T."/>
            <person name="Braus-Stromeyer S.A."/>
            <person name="Caldana C."/>
            <person name="Canovas D."/>
            <person name="Cerqueira G.C."/>
            <person name="Chen F."/>
            <person name="Chen W."/>
            <person name="Choi C."/>
            <person name="Clum A."/>
            <person name="Dos Santos R.A."/>
            <person name="Damasio A.R."/>
            <person name="Diallinas G."/>
            <person name="Emri T."/>
            <person name="Fekete E."/>
            <person name="Flipphi M."/>
            <person name="Freyberg S."/>
            <person name="Gallo A."/>
            <person name="Gournas C."/>
            <person name="Habgood R."/>
            <person name="Hainaut M."/>
            <person name="Harispe M.L."/>
            <person name="Henrissat B."/>
            <person name="Hilden K.S."/>
            <person name="Hope R."/>
            <person name="Hossain A."/>
            <person name="Karabika E."/>
            <person name="Karaffa L."/>
            <person name="Karanyi Z."/>
            <person name="Krasevec N."/>
            <person name="Kuo A."/>
            <person name="Kusch H."/>
            <person name="LaButti K."/>
            <person name="Lagendijk E.L."/>
            <person name="Lapidus A."/>
            <person name="Levasseur A."/>
            <person name="Lindquist E."/>
            <person name="Lipzen A."/>
            <person name="Logrieco A.F."/>
            <person name="MacCabe A."/>
            <person name="Maekelae M.R."/>
            <person name="Malavazi I."/>
            <person name="Melin P."/>
            <person name="Meyer V."/>
            <person name="Mielnichuk N."/>
            <person name="Miskei M."/>
            <person name="Molnar A.P."/>
            <person name="Mule G."/>
            <person name="Ngan C.Y."/>
            <person name="Orejas M."/>
            <person name="Orosz E."/>
            <person name="Ouedraogo J.P."/>
            <person name="Overkamp K.M."/>
            <person name="Park H.-S."/>
            <person name="Perrone G."/>
            <person name="Piumi F."/>
            <person name="Punt P.J."/>
            <person name="Ram A.F."/>
            <person name="Ramon A."/>
            <person name="Rauscher S."/>
            <person name="Record E."/>
            <person name="Riano-Pachon D.M."/>
            <person name="Robert V."/>
            <person name="Roehrig J."/>
            <person name="Ruller R."/>
            <person name="Salamov A."/>
            <person name="Salih N.S."/>
            <person name="Samson R.A."/>
            <person name="Sandor E."/>
            <person name="Sanguinetti M."/>
            <person name="Schuetze T."/>
            <person name="Sepcic K."/>
            <person name="Shelest E."/>
            <person name="Sherlock G."/>
            <person name="Sophianopoulou V."/>
            <person name="Squina F.M."/>
            <person name="Sun H."/>
            <person name="Susca A."/>
            <person name="Todd R.B."/>
            <person name="Tsang A."/>
            <person name="Unkles S.E."/>
            <person name="van de Wiele N."/>
            <person name="van Rossen-Uffink D."/>
            <person name="Oliveira J.V."/>
            <person name="Vesth T.C."/>
            <person name="Visser J."/>
            <person name="Yu J.-H."/>
            <person name="Zhou M."/>
            <person name="Andersen M.R."/>
            <person name="Archer D.B."/>
            <person name="Baker S.E."/>
            <person name="Benoit I."/>
            <person name="Brakhage A.A."/>
            <person name="Braus G.H."/>
            <person name="Fischer R."/>
            <person name="Frisvad J.C."/>
            <person name="Goldman G.H."/>
            <person name="Houbraken J."/>
            <person name="Oakley B."/>
            <person name="Pocsi I."/>
            <person name="Scazzocchio C."/>
            <person name="Seiboth B."/>
            <person name="vanKuyk P.A."/>
            <person name="Wortman J."/>
            <person name="Dyer P.S."/>
            <person name="Grigoriev I.V."/>
        </authorList>
    </citation>
    <scope>NUCLEOTIDE SEQUENCE [LARGE SCALE GENOMIC DNA]</scope>
    <source>
        <strain evidence="8">ATCC 16872 / CBS 172.66 / WB 5094</strain>
    </source>
</reference>
<organism evidence="7 8">
    <name type="scientific">Aspergillus aculeatus (strain ATCC 16872 / CBS 172.66 / WB 5094)</name>
    <dbReference type="NCBI Taxonomy" id="690307"/>
    <lineage>
        <taxon>Eukaryota</taxon>
        <taxon>Fungi</taxon>
        <taxon>Dikarya</taxon>
        <taxon>Ascomycota</taxon>
        <taxon>Pezizomycotina</taxon>
        <taxon>Eurotiomycetes</taxon>
        <taxon>Eurotiomycetidae</taxon>
        <taxon>Eurotiales</taxon>
        <taxon>Aspergillaceae</taxon>
        <taxon>Aspergillus</taxon>
        <taxon>Aspergillus subgen. Circumdati</taxon>
    </lineage>
</organism>
<protein>
    <submittedName>
        <fullName evidence="7">Uncharacterized protein</fullName>
    </submittedName>
</protein>
<evidence type="ECO:0000313" key="7">
    <source>
        <dbReference type="EMBL" id="OJJ99235.1"/>
    </source>
</evidence>
<dbReference type="PANTHER" id="PTHR42038:SF2">
    <property type="entry name" value="TERPENE CYCLASE AUSL"/>
    <property type="match status" value="1"/>
</dbReference>